<name>A0A1G8FU13_9BACI</name>
<dbReference type="AlphaFoldDB" id="A0A1G8FU13"/>
<dbReference type="PANTHER" id="PTHR31793:SF27">
    <property type="entry name" value="NOVEL THIOESTERASE SUPERFAMILY DOMAIN AND SAPOSIN A-TYPE DOMAIN CONTAINING PROTEIN (0610012H03RIK)"/>
    <property type="match status" value="1"/>
</dbReference>
<proteinExistence type="inferred from homology"/>
<evidence type="ECO:0000256" key="2">
    <source>
        <dbReference type="ARBA" id="ARBA00022801"/>
    </source>
</evidence>
<dbReference type="PIRSF" id="PIRSF003230">
    <property type="entry name" value="YbgC"/>
    <property type="match status" value="1"/>
</dbReference>
<reference evidence="3 4" key="1">
    <citation type="submission" date="2016-10" db="EMBL/GenBank/DDBJ databases">
        <authorList>
            <person name="de Groot N.N."/>
        </authorList>
    </citation>
    <scope>NUCLEOTIDE SEQUENCE [LARGE SCALE GENOMIC DNA]</scope>
    <source>
        <strain evidence="4">P4B,CCM 7963,CECT 7998,DSM 25260,IBRC-M 10614,KCTC 13821</strain>
    </source>
</reference>
<dbReference type="GO" id="GO:0047617">
    <property type="term" value="F:fatty acyl-CoA hydrolase activity"/>
    <property type="evidence" value="ECO:0007669"/>
    <property type="project" value="TreeGrafter"/>
</dbReference>
<keyword evidence="2 3" id="KW-0378">Hydrolase</keyword>
<dbReference type="PANTHER" id="PTHR31793">
    <property type="entry name" value="4-HYDROXYBENZOYL-COA THIOESTERASE FAMILY MEMBER"/>
    <property type="match status" value="1"/>
</dbReference>
<gene>
    <name evidence="3" type="ORF">SAMN05216352_10384</name>
</gene>
<dbReference type="OrthoDB" id="9801517at2"/>
<dbReference type="InterPro" id="IPR029069">
    <property type="entry name" value="HotDog_dom_sf"/>
</dbReference>
<dbReference type="InterPro" id="IPR006684">
    <property type="entry name" value="YbgC/YbaW"/>
</dbReference>
<keyword evidence="4" id="KW-1185">Reference proteome</keyword>
<dbReference type="EMBL" id="FNDU01000003">
    <property type="protein sequence ID" value="SDH85614.1"/>
    <property type="molecule type" value="Genomic_DNA"/>
</dbReference>
<evidence type="ECO:0000313" key="3">
    <source>
        <dbReference type="EMBL" id="SDH85614.1"/>
    </source>
</evidence>
<dbReference type="InterPro" id="IPR050563">
    <property type="entry name" value="4-hydroxybenzoyl-CoA_TE"/>
</dbReference>
<dbReference type="SUPFAM" id="SSF54637">
    <property type="entry name" value="Thioesterase/thiol ester dehydrase-isomerase"/>
    <property type="match status" value="1"/>
</dbReference>
<organism evidence="3 4">
    <name type="scientific">Alteribacillus bidgolensis</name>
    <dbReference type="NCBI Taxonomy" id="930129"/>
    <lineage>
        <taxon>Bacteria</taxon>
        <taxon>Bacillati</taxon>
        <taxon>Bacillota</taxon>
        <taxon>Bacilli</taxon>
        <taxon>Bacillales</taxon>
        <taxon>Bacillaceae</taxon>
        <taxon>Alteribacillus</taxon>
    </lineage>
</organism>
<dbReference type="NCBIfam" id="TIGR00051">
    <property type="entry name" value="YbgC/FadM family acyl-CoA thioesterase"/>
    <property type="match status" value="1"/>
</dbReference>
<dbReference type="Proteomes" id="UP000199017">
    <property type="component" value="Unassembled WGS sequence"/>
</dbReference>
<protein>
    <submittedName>
        <fullName evidence="3">Acyl-CoA thioester hydrolase/thioesterase-3</fullName>
    </submittedName>
</protein>
<evidence type="ECO:0000313" key="4">
    <source>
        <dbReference type="Proteomes" id="UP000199017"/>
    </source>
</evidence>
<dbReference type="STRING" id="930129.SAMN05216352_10384"/>
<comment type="similarity">
    <text evidence="1">Belongs to the 4-hydroxybenzoyl-CoA thioesterase family.</text>
</comment>
<dbReference type="CDD" id="cd00586">
    <property type="entry name" value="4HBT"/>
    <property type="match status" value="1"/>
</dbReference>
<dbReference type="Gene3D" id="3.10.129.10">
    <property type="entry name" value="Hotdog Thioesterase"/>
    <property type="match status" value="1"/>
</dbReference>
<evidence type="ECO:0000256" key="1">
    <source>
        <dbReference type="ARBA" id="ARBA00005953"/>
    </source>
</evidence>
<dbReference type="RefSeq" id="WP_091582342.1">
    <property type="nucleotide sequence ID" value="NZ_FNDU01000003.1"/>
</dbReference>
<dbReference type="Pfam" id="PF13279">
    <property type="entry name" value="4HBT_2"/>
    <property type="match status" value="1"/>
</dbReference>
<sequence length="130" mass="14874">MITYTEVEVKEEDIDEVGHVNNSVFVTYLEKGRGHWYREAGLSFADMAEQNLGTVVVRLDISFQKEARLGEQLRIKTKPVKIGRKSFTFEQTIMNEKEEGILEGTVVNVMFDKEARKSTAIAKEIIQCFP</sequence>
<accession>A0A1G8FU13</accession>